<feature type="region of interest" description="Disordered" evidence="1">
    <location>
        <begin position="307"/>
        <end position="329"/>
    </location>
</feature>
<feature type="region of interest" description="Disordered" evidence="1">
    <location>
        <begin position="85"/>
        <end position="106"/>
    </location>
</feature>
<evidence type="ECO:0000256" key="1">
    <source>
        <dbReference type="SAM" id="MobiDB-lite"/>
    </source>
</evidence>
<feature type="region of interest" description="Disordered" evidence="1">
    <location>
        <begin position="230"/>
        <end position="268"/>
    </location>
</feature>
<name>A0A384JNU9_BOTFB</name>
<sequence length="848" mass="96345">MENLVNSQPADSRHPMSFTHTKHVLFSPQSADGTLPIDTQIPLPEVTEIRGSDDIGYTRTNSELREEDNGSCHDLRVSTEYPDISKRPSVLRGGRNSGKEAGEKIPRPKYVANQSAPEKDRLSMKAKLDTYGPVEYHLLKPECNHKSSQPSTSSSSDMFNDGNWSQSLDEYILQRRHGRNINLSAPTQFAMCWPPPLSYGNITVDFHTPLIFDPKSNFNHNVDTESEASFFPGSEIADPVPDDDAKQSGSYNIPKMPGTCPSSPQKYRPGSQPLFFSSKLGAAQLPSQSQLFADVCSRDTPKFLSNNEVKMNGVGGAQSKGDVSPPRRPKYVYEPRDYSLRPREPWEFPDLFPLTHLQGVPAANWPDASQRIFSTARVQNETADEFRARRRRRKHVIDEEDFSDEDWDAQGEPKNILRLHYQELKNKGNEWEPLTNEKAGELMARGRVDKYCSVRILDTTEIEVCKRKQLETYKRRKYENEPRKTPPSSSSSKQSSEPHNDSKVNEGTELNIVVTVPPPTSGPKPSRGSRVRVNGRLLTNAQKEEREKSSSKIVADLRHLQYESEAIMQNLWNNSQTNGDKTLVEQMKRELQDIRNKAVFMEIPATEDDRHRAARLILDIIDSNMRPIANGFGADDKMNSSRWFSHNRYTDYEGLKKAIEIETDQLKKQMLLVSRDSDEYKFLEERREYLEDEDTYLEKREDFYAYEVNDDNKWCNDHENHNPPLMPGDPRVSAEYGTAIGNWNSQASPQTLEEEEEDLEKAIMMSLGEMGQVEPVGKDISGRANDDSAARSTKLTADVLSQAHWKDSKSIAQFQDDSMDEAALFEKTRAISLALYQNESPPLSGDEY</sequence>
<reference evidence="2 3" key="3">
    <citation type="journal article" date="2017" name="Mol. Plant Pathol.">
        <title>A gapless genome sequence of the fungus Botrytis cinerea.</title>
        <authorList>
            <person name="Van Kan J.A."/>
            <person name="Stassen J.H."/>
            <person name="Mosbach A."/>
            <person name="Van Der Lee T.A."/>
            <person name="Faino L."/>
            <person name="Farmer A.D."/>
            <person name="Papasotiriou D.G."/>
            <person name="Zhou S."/>
            <person name="Seidl M.F."/>
            <person name="Cottam E."/>
            <person name="Edel D."/>
            <person name="Hahn M."/>
            <person name="Schwartz D.C."/>
            <person name="Dietrich R.A."/>
            <person name="Widdison S."/>
            <person name="Scalliet G."/>
        </authorList>
    </citation>
    <scope>NUCLEOTIDE SEQUENCE [LARGE SCALE GENOMIC DNA]</scope>
    <source>
        <strain evidence="2 3">B05.10</strain>
    </source>
</reference>
<dbReference type="EMBL" id="CP009811">
    <property type="protein sequence ID" value="ATZ52182.1"/>
    <property type="molecule type" value="Genomic_DNA"/>
</dbReference>
<dbReference type="AlphaFoldDB" id="A0A384JNU9"/>
<keyword evidence="3" id="KW-1185">Reference proteome</keyword>
<dbReference type="RefSeq" id="XP_024550047.1">
    <property type="nucleotide sequence ID" value="XM_024694258.1"/>
</dbReference>
<dbReference type="PROSITE" id="PS50330">
    <property type="entry name" value="UIM"/>
    <property type="match status" value="1"/>
</dbReference>
<protein>
    <submittedName>
        <fullName evidence="2">Uncharacterized protein</fullName>
    </submittedName>
</protein>
<dbReference type="KEGG" id="bfu:BCIN_07g06760"/>
<feature type="compositionally biased region" description="Basic and acidic residues" evidence="1">
    <location>
        <begin position="97"/>
        <end position="106"/>
    </location>
</feature>
<accession>A0A384JNU9</accession>
<dbReference type="VEuPathDB" id="FungiDB:Bcin07g06760"/>
<dbReference type="GeneID" id="5430272"/>
<organism evidence="2 3">
    <name type="scientific">Botryotinia fuckeliana (strain B05.10)</name>
    <name type="common">Noble rot fungus</name>
    <name type="synonym">Botrytis cinerea</name>
    <dbReference type="NCBI Taxonomy" id="332648"/>
    <lineage>
        <taxon>Eukaryota</taxon>
        <taxon>Fungi</taxon>
        <taxon>Dikarya</taxon>
        <taxon>Ascomycota</taxon>
        <taxon>Pezizomycotina</taxon>
        <taxon>Leotiomycetes</taxon>
        <taxon>Helotiales</taxon>
        <taxon>Sclerotiniaceae</taxon>
        <taxon>Botrytis</taxon>
    </lineage>
</organism>
<reference evidence="2 3" key="1">
    <citation type="journal article" date="2011" name="PLoS Genet.">
        <title>Genomic analysis of the necrotrophic fungal pathogens Sclerotinia sclerotiorum and Botrytis cinerea.</title>
        <authorList>
            <person name="Amselem J."/>
            <person name="Cuomo C.A."/>
            <person name="van Kan J.A."/>
            <person name="Viaud M."/>
            <person name="Benito E.P."/>
            <person name="Couloux A."/>
            <person name="Coutinho P.M."/>
            <person name="de Vries R.P."/>
            <person name="Dyer P.S."/>
            <person name="Fillinger S."/>
            <person name="Fournier E."/>
            <person name="Gout L."/>
            <person name="Hahn M."/>
            <person name="Kohn L."/>
            <person name="Lapalu N."/>
            <person name="Plummer K.M."/>
            <person name="Pradier J.M."/>
            <person name="Quevillon E."/>
            <person name="Sharon A."/>
            <person name="Simon A."/>
            <person name="ten Have A."/>
            <person name="Tudzynski B."/>
            <person name="Tudzynski P."/>
            <person name="Wincker P."/>
            <person name="Andrew M."/>
            <person name="Anthouard V."/>
            <person name="Beever R.E."/>
            <person name="Beffa R."/>
            <person name="Benoit I."/>
            <person name="Bouzid O."/>
            <person name="Brault B."/>
            <person name="Chen Z."/>
            <person name="Choquer M."/>
            <person name="Collemare J."/>
            <person name="Cotton P."/>
            <person name="Danchin E.G."/>
            <person name="Da Silva C."/>
            <person name="Gautier A."/>
            <person name="Giraud C."/>
            <person name="Giraud T."/>
            <person name="Gonzalez C."/>
            <person name="Grossetete S."/>
            <person name="Guldener U."/>
            <person name="Henrissat B."/>
            <person name="Howlett B.J."/>
            <person name="Kodira C."/>
            <person name="Kretschmer M."/>
            <person name="Lappartient A."/>
            <person name="Leroch M."/>
            <person name="Levis C."/>
            <person name="Mauceli E."/>
            <person name="Neuveglise C."/>
            <person name="Oeser B."/>
            <person name="Pearson M."/>
            <person name="Poulain J."/>
            <person name="Poussereau N."/>
            <person name="Quesneville H."/>
            <person name="Rascle C."/>
            <person name="Schumacher J."/>
            <person name="Segurens B."/>
            <person name="Sexton A."/>
            <person name="Silva E."/>
            <person name="Sirven C."/>
            <person name="Soanes D.M."/>
            <person name="Talbot N.J."/>
            <person name="Templeton M."/>
            <person name="Yandava C."/>
            <person name="Yarden O."/>
            <person name="Zeng Q."/>
            <person name="Rollins J.A."/>
            <person name="Lebrun M.H."/>
            <person name="Dickman M."/>
        </authorList>
    </citation>
    <scope>NUCLEOTIDE SEQUENCE [LARGE SCALE GENOMIC DNA]</scope>
    <source>
        <strain evidence="2 3">B05.10</strain>
    </source>
</reference>
<reference evidence="2 3" key="2">
    <citation type="journal article" date="2012" name="Eukaryot. Cell">
        <title>Genome update of Botrytis cinerea strains B05.10 and T4.</title>
        <authorList>
            <person name="Staats M."/>
            <person name="van Kan J.A."/>
        </authorList>
    </citation>
    <scope>NUCLEOTIDE SEQUENCE [LARGE SCALE GENOMIC DNA]</scope>
    <source>
        <strain evidence="2 3">B05.10</strain>
    </source>
</reference>
<proteinExistence type="predicted"/>
<evidence type="ECO:0000313" key="3">
    <source>
        <dbReference type="Proteomes" id="UP000001798"/>
    </source>
</evidence>
<dbReference type="InterPro" id="IPR003903">
    <property type="entry name" value="UIM_dom"/>
</dbReference>
<gene>
    <name evidence="2" type="ORF">BCIN_07g06760</name>
</gene>
<dbReference type="OrthoDB" id="3565243at2759"/>
<evidence type="ECO:0000313" key="2">
    <source>
        <dbReference type="EMBL" id="ATZ52182.1"/>
    </source>
</evidence>
<feature type="compositionally biased region" description="Basic and acidic residues" evidence="1">
    <location>
        <begin position="496"/>
        <end position="506"/>
    </location>
</feature>
<feature type="region of interest" description="Disordered" evidence="1">
    <location>
        <begin position="476"/>
        <end position="550"/>
    </location>
</feature>
<dbReference type="Proteomes" id="UP000001798">
    <property type="component" value="Chromosome 7"/>
</dbReference>